<accession>A0A2U8I8C8</accession>
<keyword evidence="2" id="KW-1185">Reference proteome</keyword>
<protein>
    <submittedName>
        <fullName evidence="1">Uncharacterized protein</fullName>
    </submittedName>
</protein>
<proteinExistence type="predicted"/>
<dbReference type="EMBL" id="CP021659">
    <property type="protein sequence ID" value="AWK14224.1"/>
    <property type="molecule type" value="Genomic_DNA"/>
</dbReference>
<dbReference type="KEGG" id="fsm:CCS41_06660"/>
<organism evidence="1 2">
    <name type="scientific">Candidatus Fukatsuia symbiotica</name>
    <dbReference type="NCBI Taxonomy" id="1878942"/>
    <lineage>
        <taxon>Bacteria</taxon>
        <taxon>Pseudomonadati</taxon>
        <taxon>Pseudomonadota</taxon>
        <taxon>Gammaproteobacteria</taxon>
        <taxon>Enterobacterales</taxon>
        <taxon>Yersiniaceae</taxon>
        <taxon>Candidatus Fukatsuia</taxon>
    </lineage>
</organism>
<dbReference type="Proteomes" id="UP000261875">
    <property type="component" value="Chromosome"/>
</dbReference>
<evidence type="ECO:0000313" key="1">
    <source>
        <dbReference type="EMBL" id="AWK14224.1"/>
    </source>
</evidence>
<reference evidence="1 2" key="1">
    <citation type="submission" date="2017-05" db="EMBL/GenBank/DDBJ databases">
        <title>Genome sequence of Candidatus Fukatsuia symbiotica and Candidatus Hamiltonella defensa from Acyrthosiphon pisum strain 5D.</title>
        <authorList>
            <person name="Patel V.A."/>
            <person name="Chevignon G."/>
            <person name="Russell J.A."/>
            <person name="Oliver K.M."/>
        </authorList>
    </citation>
    <scope>NUCLEOTIDE SEQUENCE [LARGE SCALE GENOMIC DNA]</scope>
    <source>
        <strain evidence="1 2">5D</strain>
    </source>
</reference>
<name>A0A2U8I8C8_9GAMM</name>
<dbReference type="AlphaFoldDB" id="A0A2U8I8C8"/>
<evidence type="ECO:0000313" key="2">
    <source>
        <dbReference type="Proteomes" id="UP000261875"/>
    </source>
</evidence>
<sequence>MAKRSSAKMTHDELIAKMLTDPAVCAEHERLECGGFVLLDEILAARHNTELTQAQLEINFV</sequence>
<dbReference type="OrthoDB" id="9792093at2"/>
<gene>
    <name evidence="1" type="ORF">CCS41_06660</name>
</gene>